<evidence type="ECO:0000313" key="7">
    <source>
        <dbReference type="Proteomes" id="UP001358417"/>
    </source>
</evidence>
<dbReference type="Pfam" id="PF07264">
    <property type="entry name" value="EI24"/>
    <property type="match status" value="1"/>
</dbReference>
<dbReference type="InterPro" id="IPR059112">
    <property type="entry name" value="CysZ/EI24"/>
</dbReference>
<keyword evidence="4 5" id="KW-0472">Membrane</keyword>
<dbReference type="AlphaFoldDB" id="A0AAV9NGR2"/>
<keyword evidence="7" id="KW-1185">Reference proteome</keyword>
<dbReference type="GeneID" id="89979851"/>
<comment type="caution">
    <text evidence="6">The sequence shown here is derived from an EMBL/GenBank/DDBJ whole genome shotgun (WGS) entry which is preliminary data.</text>
</comment>
<dbReference type="Proteomes" id="UP001358417">
    <property type="component" value="Unassembled WGS sequence"/>
</dbReference>
<evidence type="ECO:0000256" key="2">
    <source>
        <dbReference type="ARBA" id="ARBA00022692"/>
    </source>
</evidence>
<dbReference type="PANTHER" id="PTHR34292">
    <property type="entry name" value="OUTER SPORE WALL PROTEIN LDS1"/>
    <property type="match status" value="1"/>
</dbReference>
<feature type="transmembrane region" description="Helical" evidence="5">
    <location>
        <begin position="34"/>
        <end position="54"/>
    </location>
</feature>
<feature type="transmembrane region" description="Helical" evidence="5">
    <location>
        <begin position="206"/>
        <end position="239"/>
    </location>
</feature>
<feature type="transmembrane region" description="Helical" evidence="5">
    <location>
        <begin position="66"/>
        <end position="88"/>
    </location>
</feature>
<sequence length="264" mass="29874">MARVPLDATWLYPLKGIFYFVRHPYLYPLFRARLIPILLLSAFIYANLFIWTYLPQVALLAVFHHAGAWVNATFLVLSEGTAIVALLFEAFFVDETLVDVFDAVLIDQGLSDLVQEGRLLDTDAPNSVKMLGKPTVTAIYSPFNLRQILEFIVLIPVNLIPIIGVPIFLILTGYRAGPFHGWRYFKLRGFSKKERNEYIAQRKLKYTWFGIVALSLQLVPVLSMFFLLTTAAGSALWTAKMEKARRSREAVAAAPNGQYRDDPA</sequence>
<dbReference type="PANTHER" id="PTHR34292:SF1">
    <property type="entry name" value="OUTER SPORE WALL PROTEIN RRT8"/>
    <property type="match status" value="1"/>
</dbReference>
<evidence type="ECO:0000256" key="3">
    <source>
        <dbReference type="ARBA" id="ARBA00022989"/>
    </source>
</evidence>
<accession>A0AAV9NGR2</accession>
<evidence type="ECO:0000256" key="4">
    <source>
        <dbReference type="ARBA" id="ARBA00023136"/>
    </source>
</evidence>
<dbReference type="GO" id="GO:0005619">
    <property type="term" value="C:ascospore wall"/>
    <property type="evidence" value="ECO:0007669"/>
    <property type="project" value="TreeGrafter"/>
</dbReference>
<feature type="transmembrane region" description="Helical" evidence="5">
    <location>
        <begin position="151"/>
        <end position="174"/>
    </location>
</feature>
<dbReference type="InterPro" id="IPR052786">
    <property type="entry name" value="Spore_wall_assembly"/>
</dbReference>
<dbReference type="RefSeq" id="XP_064708818.1">
    <property type="nucleotide sequence ID" value="XM_064855229.1"/>
</dbReference>
<proteinExistence type="predicted"/>
<protein>
    <submittedName>
        <fullName evidence="6">Uncharacterized protein</fullName>
    </submittedName>
</protein>
<evidence type="ECO:0000256" key="5">
    <source>
        <dbReference type="SAM" id="Phobius"/>
    </source>
</evidence>
<name>A0AAV9NGR2_9EURO</name>
<dbReference type="GO" id="GO:0005628">
    <property type="term" value="C:prospore membrane"/>
    <property type="evidence" value="ECO:0007669"/>
    <property type="project" value="TreeGrafter"/>
</dbReference>
<comment type="subcellular location">
    <subcellularLocation>
        <location evidence="1">Membrane</location>
        <topology evidence="1">Multi-pass membrane protein</topology>
    </subcellularLocation>
</comment>
<evidence type="ECO:0000256" key="1">
    <source>
        <dbReference type="ARBA" id="ARBA00004141"/>
    </source>
</evidence>
<dbReference type="EMBL" id="JAVRRD010000006">
    <property type="protein sequence ID" value="KAK5057700.1"/>
    <property type="molecule type" value="Genomic_DNA"/>
</dbReference>
<dbReference type="GO" id="GO:0005811">
    <property type="term" value="C:lipid droplet"/>
    <property type="evidence" value="ECO:0007669"/>
    <property type="project" value="TreeGrafter"/>
</dbReference>
<keyword evidence="3 5" id="KW-1133">Transmembrane helix</keyword>
<keyword evidence="2 5" id="KW-0812">Transmembrane</keyword>
<organism evidence="6 7">
    <name type="scientific">Exophiala bonariae</name>
    <dbReference type="NCBI Taxonomy" id="1690606"/>
    <lineage>
        <taxon>Eukaryota</taxon>
        <taxon>Fungi</taxon>
        <taxon>Dikarya</taxon>
        <taxon>Ascomycota</taxon>
        <taxon>Pezizomycotina</taxon>
        <taxon>Eurotiomycetes</taxon>
        <taxon>Chaetothyriomycetidae</taxon>
        <taxon>Chaetothyriales</taxon>
        <taxon>Herpotrichiellaceae</taxon>
        <taxon>Exophiala</taxon>
    </lineage>
</organism>
<gene>
    <name evidence="6" type="ORF">LTR84_011701</name>
</gene>
<reference evidence="6 7" key="1">
    <citation type="submission" date="2023-08" db="EMBL/GenBank/DDBJ databases">
        <title>Black Yeasts Isolated from many extreme environments.</title>
        <authorList>
            <person name="Coleine C."/>
            <person name="Stajich J.E."/>
            <person name="Selbmann L."/>
        </authorList>
    </citation>
    <scope>NUCLEOTIDE SEQUENCE [LARGE SCALE GENOMIC DNA]</scope>
    <source>
        <strain evidence="6 7">CCFEE 5792</strain>
    </source>
</reference>
<evidence type="ECO:0000313" key="6">
    <source>
        <dbReference type="EMBL" id="KAK5057700.1"/>
    </source>
</evidence>